<sequence>MGANVNEGPKVEDGEHGSSKGRRKAPLIDLLSFPLTSRAQSRSTASLDTSLLILSNIRRKGMLHIFKGRRPHLRGKKISTWQGYHAIEKKGRFEGRINLIIGYYWDAMGYGRDWGRDDVAILRALMEKGGRV</sequence>
<accession>A0A4Z1JWW5</accession>
<proteinExistence type="predicted"/>
<feature type="compositionally biased region" description="Basic and acidic residues" evidence="1">
    <location>
        <begin position="9"/>
        <end position="18"/>
    </location>
</feature>
<keyword evidence="3" id="KW-1185">Reference proteome</keyword>
<feature type="region of interest" description="Disordered" evidence="1">
    <location>
        <begin position="1"/>
        <end position="22"/>
    </location>
</feature>
<dbReference type="AlphaFoldDB" id="A0A4Z1JWW5"/>
<evidence type="ECO:0000256" key="1">
    <source>
        <dbReference type="SAM" id="MobiDB-lite"/>
    </source>
</evidence>
<dbReference type="Proteomes" id="UP000297229">
    <property type="component" value="Unassembled WGS sequence"/>
</dbReference>
<dbReference type="EMBL" id="PQXM01000082">
    <property type="protein sequence ID" value="TGO78008.1"/>
    <property type="molecule type" value="Genomic_DNA"/>
</dbReference>
<comment type="caution">
    <text evidence="2">The sequence shown here is derived from an EMBL/GenBank/DDBJ whole genome shotgun (WGS) entry which is preliminary data.</text>
</comment>
<organism evidence="2 3">
    <name type="scientific">Botrytis elliptica</name>
    <dbReference type="NCBI Taxonomy" id="278938"/>
    <lineage>
        <taxon>Eukaryota</taxon>
        <taxon>Fungi</taxon>
        <taxon>Dikarya</taxon>
        <taxon>Ascomycota</taxon>
        <taxon>Pezizomycotina</taxon>
        <taxon>Leotiomycetes</taxon>
        <taxon>Helotiales</taxon>
        <taxon>Sclerotiniaceae</taxon>
        <taxon>Botrytis</taxon>
    </lineage>
</organism>
<evidence type="ECO:0000313" key="2">
    <source>
        <dbReference type="EMBL" id="TGO78008.1"/>
    </source>
</evidence>
<gene>
    <name evidence="2" type="ORF">BELL_0082g00030</name>
</gene>
<name>A0A4Z1JWW5_9HELO</name>
<evidence type="ECO:0000313" key="3">
    <source>
        <dbReference type="Proteomes" id="UP000297229"/>
    </source>
</evidence>
<protein>
    <submittedName>
        <fullName evidence="2">Uncharacterized protein</fullName>
    </submittedName>
</protein>
<reference evidence="2 3" key="1">
    <citation type="submission" date="2017-12" db="EMBL/GenBank/DDBJ databases">
        <title>Comparative genomics of Botrytis spp.</title>
        <authorList>
            <person name="Valero-Jimenez C.A."/>
            <person name="Tapia P."/>
            <person name="Veloso J."/>
            <person name="Silva-Moreno E."/>
            <person name="Staats M."/>
            <person name="Valdes J.H."/>
            <person name="Van Kan J.A.L."/>
        </authorList>
    </citation>
    <scope>NUCLEOTIDE SEQUENCE [LARGE SCALE GENOMIC DNA]</scope>
    <source>
        <strain evidence="2 3">Be9601</strain>
    </source>
</reference>